<name>A0A9X4XF46_9FIRM</name>
<gene>
    <name evidence="1" type="ORF">GMA92_12540</name>
</gene>
<comment type="caution">
    <text evidence="1">The sequence shown here is derived from an EMBL/GenBank/DDBJ whole genome shotgun (WGS) entry which is preliminary data.</text>
</comment>
<dbReference type="RefSeq" id="WP_155223010.1">
    <property type="nucleotide sequence ID" value="NZ_CAJJOK010000023.1"/>
</dbReference>
<sequence length="139" mass="15954">MTAKEILRRYSQNLKRVAMLEYDLKSIDNRVPIKVTDCSQDQGGSGGGGLEDMYWDRIEKKKLIEMELEVIKPEIARVEKALELIRTTHELECDAMLLRHIRNKGNTAIEIALGISVNTVTKKIKYAESELEMLYKEVV</sequence>
<evidence type="ECO:0000313" key="2">
    <source>
        <dbReference type="Proteomes" id="UP000487649"/>
    </source>
</evidence>
<organism evidence="1 2">
    <name type="scientific">Turicibacter sanguinis</name>
    <dbReference type="NCBI Taxonomy" id="154288"/>
    <lineage>
        <taxon>Bacteria</taxon>
        <taxon>Bacillati</taxon>
        <taxon>Bacillota</taxon>
        <taxon>Erysipelotrichia</taxon>
        <taxon>Erysipelotrichales</taxon>
        <taxon>Turicibacteraceae</taxon>
        <taxon>Turicibacter</taxon>
    </lineage>
</organism>
<proteinExistence type="predicted"/>
<dbReference type="AlphaFoldDB" id="A0A9X4XF46"/>
<reference evidence="1 2" key="1">
    <citation type="journal article" date="2019" name="Nat. Med.">
        <title>A library of human gut bacterial isolates paired with longitudinal multiomics data enables mechanistic microbiome research.</title>
        <authorList>
            <person name="Poyet M."/>
            <person name="Groussin M."/>
            <person name="Gibbons S.M."/>
            <person name="Avila-Pacheco J."/>
            <person name="Jiang X."/>
            <person name="Kearney S.M."/>
            <person name="Perrotta A.R."/>
            <person name="Berdy B."/>
            <person name="Zhao S."/>
            <person name="Lieberman T.D."/>
            <person name="Swanson P.K."/>
            <person name="Smith M."/>
            <person name="Roesemann S."/>
            <person name="Alexander J.E."/>
            <person name="Rich S.A."/>
            <person name="Livny J."/>
            <person name="Vlamakis H."/>
            <person name="Clish C."/>
            <person name="Bullock K."/>
            <person name="Deik A."/>
            <person name="Scott J."/>
            <person name="Pierce K.A."/>
            <person name="Xavier R.J."/>
            <person name="Alm E.J."/>
        </authorList>
    </citation>
    <scope>NUCLEOTIDE SEQUENCE [LARGE SCALE GENOMIC DNA]</scope>
    <source>
        <strain evidence="1 2">BIOML-A198</strain>
    </source>
</reference>
<evidence type="ECO:0000313" key="1">
    <source>
        <dbReference type="EMBL" id="MTK22238.1"/>
    </source>
</evidence>
<protein>
    <submittedName>
        <fullName evidence="1">Uncharacterized protein</fullName>
    </submittedName>
</protein>
<dbReference type="EMBL" id="WMQE01000033">
    <property type="protein sequence ID" value="MTK22238.1"/>
    <property type="molecule type" value="Genomic_DNA"/>
</dbReference>
<accession>A0A9X4XF46</accession>
<dbReference type="Proteomes" id="UP000487649">
    <property type="component" value="Unassembled WGS sequence"/>
</dbReference>